<proteinExistence type="predicted"/>
<keyword evidence="2" id="KW-1185">Reference proteome</keyword>
<dbReference type="OrthoDB" id="332939at2"/>
<dbReference type="InterPro" id="IPR029052">
    <property type="entry name" value="Metallo-depent_PP-like"/>
</dbReference>
<reference evidence="1 2" key="1">
    <citation type="submission" date="2018-11" db="EMBL/GenBank/DDBJ databases">
        <title>Trebonia kvetii gen.nov., sp.nov., a novel acidophilic actinobacterium, and proposal of the new actinobacterial family Treboniaceae fam. nov.</title>
        <authorList>
            <person name="Rapoport D."/>
            <person name="Sagova-Mareckova M."/>
            <person name="Sedlacek I."/>
            <person name="Provaznik J."/>
            <person name="Kralova S."/>
            <person name="Pavlinic D."/>
            <person name="Benes V."/>
            <person name="Kopecky J."/>
        </authorList>
    </citation>
    <scope>NUCLEOTIDE SEQUENCE [LARGE SCALE GENOMIC DNA]</scope>
    <source>
        <strain evidence="1 2">15Tr583</strain>
    </source>
</reference>
<gene>
    <name evidence="1" type="ORF">EAS64_00805</name>
</gene>
<dbReference type="SUPFAM" id="SSF56300">
    <property type="entry name" value="Metallo-dependent phosphatases"/>
    <property type="match status" value="1"/>
</dbReference>
<dbReference type="PANTHER" id="PTHR37523">
    <property type="entry name" value="METALLOPHOSPHOESTERASE"/>
    <property type="match status" value="1"/>
</dbReference>
<dbReference type="Gene3D" id="3.60.21.10">
    <property type="match status" value="1"/>
</dbReference>
<dbReference type="Proteomes" id="UP000460272">
    <property type="component" value="Unassembled WGS sequence"/>
</dbReference>
<dbReference type="RefSeq" id="WP_145850793.1">
    <property type="nucleotide sequence ID" value="NZ_RPFW01000001.1"/>
</dbReference>
<evidence type="ECO:0000313" key="1">
    <source>
        <dbReference type="EMBL" id="TVZ06039.1"/>
    </source>
</evidence>
<name>A0A6P2C3Q2_9ACTN</name>
<comment type="caution">
    <text evidence="1">The sequence shown here is derived from an EMBL/GenBank/DDBJ whole genome shotgun (WGS) entry which is preliminary data.</text>
</comment>
<dbReference type="EMBL" id="RPFW01000001">
    <property type="protein sequence ID" value="TVZ06039.1"/>
    <property type="molecule type" value="Genomic_DNA"/>
</dbReference>
<sequence>MKIFFATDIHGSEICWKKFLNAAAFYKADLVVLGGDVTGKVMVPIVAYPGYWEVSVRGERRRLESREELQETMQQLRDRGSYPAIVTRDELDALSNEHAITQRFNAEMTHSLDRWLDMADGKLRGGSVPCILNGGNDDIFEIDPILESSPAVTFAEGKVIDLGGFTMISMGWTNPTPWDTHREAPEDELAMRIDAIAARVPDMNRTIFNFHAPPYGTGLDEAPELDATMRPTHGGAVMKPVGSTAVREAILRYQPPLSVHGHIHESRGVAKLGRTLTVNPGSSYGDGVLQAALLDINMKNGKVKYVLVNG</sequence>
<accession>A0A6P2C3Q2</accession>
<protein>
    <submittedName>
        <fullName evidence="1">Metallophosphoesterase</fullName>
    </submittedName>
</protein>
<dbReference type="AlphaFoldDB" id="A0A6P2C3Q2"/>
<evidence type="ECO:0000313" key="2">
    <source>
        <dbReference type="Proteomes" id="UP000460272"/>
    </source>
</evidence>
<dbReference type="PANTHER" id="PTHR37523:SF1">
    <property type="entry name" value="CALCINEURIN-LIKE PHOSPHOESTERASE DOMAIN-CONTAINING PROTEIN"/>
    <property type="match status" value="1"/>
</dbReference>
<organism evidence="1 2">
    <name type="scientific">Trebonia kvetii</name>
    <dbReference type="NCBI Taxonomy" id="2480626"/>
    <lineage>
        <taxon>Bacteria</taxon>
        <taxon>Bacillati</taxon>
        <taxon>Actinomycetota</taxon>
        <taxon>Actinomycetes</taxon>
        <taxon>Streptosporangiales</taxon>
        <taxon>Treboniaceae</taxon>
        <taxon>Trebonia</taxon>
    </lineage>
</organism>